<reference evidence="7 8" key="1">
    <citation type="submission" date="2018-06" db="EMBL/GenBank/DDBJ databases">
        <authorList>
            <consortium name="Pathogen Informatics"/>
            <person name="Doyle S."/>
        </authorList>
    </citation>
    <scope>NUCLEOTIDE SEQUENCE [LARGE SCALE GENOMIC DNA]</scope>
    <source>
        <strain evidence="7 8">NCTC11088</strain>
    </source>
</reference>
<proteinExistence type="predicted"/>
<dbReference type="InterPro" id="IPR041030">
    <property type="entry name" value="SHIRT"/>
</dbReference>
<dbReference type="GO" id="GO:0030313">
    <property type="term" value="C:cell envelope"/>
    <property type="evidence" value="ECO:0007669"/>
    <property type="project" value="UniProtKB-SubCell"/>
</dbReference>
<comment type="subcellular location">
    <subcellularLocation>
        <location evidence="1">Cell envelope</location>
    </subcellularLocation>
</comment>
<evidence type="ECO:0000256" key="1">
    <source>
        <dbReference type="ARBA" id="ARBA00004196"/>
    </source>
</evidence>
<dbReference type="InterPro" id="IPR052557">
    <property type="entry name" value="CAP/Cytokinesis_protein"/>
</dbReference>
<sequence length="912" mass="106154">MKRRILIIVFTLMILASNVGTTFAEGFKKTEQTFLKAKREENSWGYRSWRDERDFETSNNNKTIRFYIGNQEYWKVNFIKGRYIVAPKQPNIDGKKFIGWYDEDGVRFDFTVPATESKNLIAKFEEKYTSRSKLNKIRELVDESYNIKKSDIYKLDTQVNKDEYDYAIEIGKYTLSSLDEDIDIEEVLNLIEKAKLNLKGNKIGNKNDIRIYSADLSNLKKLIDEESKVKAEDRYRFDTDFNKYQYDYAVIIGKNVFNTHNIDQETVNSIVELIELSKNNLKGKSNEKLLKYNVYAYETSNGSIFVDKLKSAKGEKVTISVKPDVGFELDYIKCESINGDEINLNNNIIIMPSSDVVLTAVFKPIPQQEYSVVFDIDGDSNTIPTAIVKSGERVEKPINPIKEGYKFKFWSLDGINEYNFDTRINESIILKAVFTNELNEDYKTVMFDVEGNEFDIPQITVGYKESAIKPEQIPQKEGYKFKFWSEDGINEFDFNTSIVKDVKLKAVFEILPVDSKKYNVTYSFVSDSEIEIPDEIMGLLPSNNEVSRGESVTASKVVNSNGAEVVQLHFIKNDGTIGCWEFKGWTPDRFESVSEDIKFVGKWSYREVNDTVNSKVELEREIKRQILDLKNPILVKAKGFQIDLNSLDLLDAETLTVTNQLSYGLTAWYRGNEEIYLVQVQPRYFTEDKNVIDKYHSDIQSWVDRNINSNMNDEQKVRAIHDHIVNKVHYRSEGGQGRYSQFSPLALHYDNHGVCQGYATYFYAFAKKANLNVEIVSGMVTTTSPNSSYYIPREEVERQFRNGQTNHMWNRVQVDGTWYQIDLTWNDPTNSSPNYEFYLVNDDKLRTREAGYRAWDISKHPNTSQISYNRQDINPINDRRNEREPNESERFWTEETPNIDWNGWNRNWGWAY</sequence>
<dbReference type="InterPro" id="IPR002931">
    <property type="entry name" value="Transglutaminase-like"/>
</dbReference>
<dbReference type="Pfam" id="PF18998">
    <property type="entry name" value="Flg_new_2"/>
    <property type="match status" value="1"/>
</dbReference>
<keyword evidence="7" id="KW-0645">Protease</keyword>
<feature type="domain" description="Transglutaminase-like" evidence="4">
    <location>
        <begin position="705"/>
        <end position="822"/>
    </location>
</feature>
<dbReference type="AlphaFoldDB" id="A0A379D934"/>
<dbReference type="InterPro" id="IPR013378">
    <property type="entry name" value="InlB-like_B-rpt"/>
</dbReference>
<keyword evidence="3" id="KW-0732">Signal</keyword>
<organism evidence="7 8">
    <name type="scientific">Peptoniphilus indolicus</name>
    <dbReference type="NCBI Taxonomy" id="33030"/>
    <lineage>
        <taxon>Bacteria</taxon>
        <taxon>Bacillati</taxon>
        <taxon>Bacillota</taxon>
        <taxon>Tissierellia</taxon>
        <taxon>Tissierellales</taxon>
        <taxon>Peptoniphilaceae</taxon>
        <taxon>Peptoniphilus</taxon>
    </lineage>
</organism>
<dbReference type="InterPro" id="IPR042229">
    <property type="entry name" value="Listeria/Bacterioides_rpt_sf"/>
</dbReference>
<dbReference type="Pfam" id="PF01841">
    <property type="entry name" value="Transglut_core"/>
    <property type="match status" value="1"/>
</dbReference>
<dbReference type="Gene3D" id="3.10.620.30">
    <property type="match status" value="1"/>
</dbReference>
<name>A0A379D934_9FIRM</name>
<dbReference type="InterPro" id="IPR038765">
    <property type="entry name" value="Papain-like_cys_pep_sf"/>
</dbReference>
<dbReference type="InterPro" id="IPR009063">
    <property type="entry name" value="Ig/albumin-bd_sf"/>
</dbReference>
<feature type="signal peptide" evidence="3">
    <location>
        <begin position="1"/>
        <end position="24"/>
    </location>
</feature>
<dbReference type="PANTHER" id="PTHR46333:SF2">
    <property type="entry name" value="CYTOKINESIS PROTEIN 3"/>
    <property type="match status" value="1"/>
</dbReference>
<feature type="domain" description="Bacterial repeat" evidence="6">
    <location>
        <begin position="292"/>
        <end position="365"/>
    </location>
</feature>
<dbReference type="SUPFAM" id="SSF54001">
    <property type="entry name" value="Cysteine proteinases"/>
    <property type="match status" value="1"/>
</dbReference>
<dbReference type="Gene3D" id="2.60.40.4270">
    <property type="entry name" value="Listeria-Bacteroides repeat domain"/>
    <property type="match status" value="2"/>
</dbReference>
<evidence type="ECO:0000259" key="4">
    <source>
        <dbReference type="Pfam" id="PF01841"/>
    </source>
</evidence>
<evidence type="ECO:0000259" key="5">
    <source>
        <dbReference type="Pfam" id="PF18655"/>
    </source>
</evidence>
<feature type="region of interest" description="Disordered" evidence="2">
    <location>
        <begin position="866"/>
        <end position="891"/>
    </location>
</feature>
<keyword evidence="7" id="KW-0378">Hydrolase</keyword>
<dbReference type="GO" id="GO:0005737">
    <property type="term" value="C:cytoplasm"/>
    <property type="evidence" value="ECO:0007669"/>
    <property type="project" value="TreeGrafter"/>
</dbReference>
<evidence type="ECO:0000256" key="3">
    <source>
        <dbReference type="SAM" id="SignalP"/>
    </source>
</evidence>
<dbReference type="Pfam" id="PF09479">
    <property type="entry name" value="Flg_new"/>
    <property type="match status" value="3"/>
</dbReference>
<evidence type="ECO:0000313" key="7">
    <source>
        <dbReference type="EMBL" id="SUB74484.1"/>
    </source>
</evidence>
<dbReference type="GO" id="GO:0008233">
    <property type="term" value="F:peptidase activity"/>
    <property type="evidence" value="ECO:0007669"/>
    <property type="project" value="UniProtKB-KW"/>
</dbReference>
<dbReference type="SUPFAM" id="SSF46997">
    <property type="entry name" value="Bacterial immunoglobulin/albumin-binding domains"/>
    <property type="match status" value="1"/>
</dbReference>
<evidence type="ECO:0000313" key="8">
    <source>
        <dbReference type="Proteomes" id="UP000254777"/>
    </source>
</evidence>
<dbReference type="GO" id="GO:0006508">
    <property type="term" value="P:proteolysis"/>
    <property type="evidence" value="ECO:0007669"/>
    <property type="project" value="UniProtKB-KW"/>
</dbReference>
<dbReference type="PANTHER" id="PTHR46333">
    <property type="entry name" value="CYTOKINESIS PROTEIN 3"/>
    <property type="match status" value="1"/>
</dbReference>
<dbReference type="Proteomes" id="UP000254777">
    <property type="component" value="Unassembled WGS sequence"/>
</dbReference>
<dbReference type="InterPro" id="IPR044060">
    <property type="entry name" value="Bacterial_rp_domain"/>
</dbReference>
<feature type="domain" description="SHIRT" evidence="5">
    <location>
        <begin position="516"/>
        <end position="605"/>
    </location>
</feature>
<dbReference type="Pfam" id="PF18655">
    <property type="entry name" value="SHIRT"/>
    <property type="match status" value="1"/>
</dbReference>
<feature type="compositionally biased region" description="Basic and acidic residues" evidence="2">
    <location>
        <begin position="877"/>
        <end position="891"/>
    </location>
</feature>
<gene>
    <name evidence="7" type="ORF">NCTC11088_00229</name>
</gene>
<accession>A0A379D934</accession>
<evidence type="ECO:0000256" key="2">
    <source>
        <dbReference type="SAM" id="MobiDB-lite"/>
    </source>
</evidence>
<evidence type="ECO:0000259" key="6">
    <source>
        <dbReference type="Pfam" id="PF18998"/>
    </source>
</evidence>
<dbReference type="Gene3D" id="1.20.120.1850">
    <property type="entry name" value="Ebh helix bundles repeating unit (S and A modules)"/>
    <property type="match status" value="1"/>
</dbReference>
<protein>
    <submittedName>
        <fullName evidence="7">Uncharacterized protein involved in cytokinesis, contains TGc (Transglutaminase/protease-like) domain</fullName>
    </submittedName>
</protein>
<dbReference type="RefSeq" id="WP_004822726.1">
    <property type="nucleotide sequence ID" value="NZ_UGTH01000001.1"/>
</dbReference>
<feature type="chain" id="PRO_5016970284" evidence="3">
    <location>
        <begin position="25"/>
        <end position="912"/>
    </location>
</feature>
<dbReference type="EMBL" id="UGTH01000001">
    <property type="protein sequence ID" value="SUB74484.1"/>
    <property type="molecule type" value="Genomic_DNA"/>
</dbReference>